<evidence type="ECO:0000256" key="8">
    <source>
        <dbReference type="ARBA" id="ARBA00023239"/>
    </source>
</evidence>
<dbReference type="Pfam" id="PF00694">
    <property type="entry name" value="Aconitase_C"/>
    <property type="match status" value="1"/>
</dbReference>
<comment type="function">
    <text evidence="2 10">Catalyzes the isomerization between 2-isopropylmalate and 3-isopropylmalate, via the formation of 2-isopropylmaleate.</text>
</comment>
<name>A0ABU0Y2E6_9BURK</name>
<dbReference type="InterPro" id="IPR000573">
    <property type="entry name" value="AconitaseA/IPMdHydase_ssu_swvl"/>
</dbReference>
<accession>A0ABU0Y2E6</accession>
<organism evidence="12 13">
    <name type="scientific">Janthinobacterium lividum</name>
    <dbReference type="NCBI Taxonomy" id="29581"/>
    <lineage>
        <taxon>Bacteria</taxon>
        <taxon>Pseudomonadati</taxon>
        <taxon>Pseudomonadota</taxon>
        <taxon>Betaproteobacteria</taxon>
        <taxon>Burkholderiales</taxon>
        <taxon>Oxalobacteraceae</taxon>
        <taxon>Janthinobacterium</taxon>
    </lineage>
</organism>
<comment type="catalytic activity">
    <reaction evidence="1 10">
        <text>(2R,3S)-3-isopropylmalate = (2S)-2-isopropylmalate</text>
        <dbReference type="Rhea" id="RHEA:32287"/>
        <dbReference type="ChEBI" id="CHEBI:1178"/>
        <dbReference type="ChEBI" id="CHEBI:35121"/>
        <dbReference type="EC" id="4.2.1.33"/>
    </reaction>
</comment>
<dbReference type="RefSeq" id="WP_070260605.1">
    <property type="nucleotide sequence ID" value="NZ_CBCRWJ010000019.1"/>
</dbReference>
<dbReference type="PANTHER" id="PTHR43345">
    <property type="entry name" value="3-ISOPROPYLMALATE DEHYDRATASE SMALL SUBUNIT 2-RELATED-RELATED"/>
    <property type="match status" value="1"/>
</dbReference>
<keyword evidence="6 10" id="KW-0432">Leucine biosynthesis</keyword>
<feature type="domain" description="Aconitase A/isopropylmalate dehydratase small subunit swivel" evidence="11">
    <location>
        <begin position="4"/>
        <end position="123"/>
    </location>
</feature>
<evidence type="ECO:0000256" key="10">
    <source>
        <dbReference type="HAMAP-Rule" id="MF_01031"/>
    </source>
</evidence>
<evidence type="ECO:0000256" key="3">
    <source>
        <dbReference type="ARBA" id="ARBA00004729"/>
    </source>
</evidence>
<keyword evidence="9 10" id="KW-0100">Branched-chain amino acid biosynthesis</keyword>
<evidence type="ECO:0000256" key="7">
    <source>
        <dbReference type="ARBA" id="ARBA00022605"/>
    </source>
</evidence>
<evidence type="ECO:0000256" key="5">
    <source>
        <dbReference type="ARBA" id="ARBA00011271"/>
    </source>
</evidence>
<dbReference type="GO" id="GO:0003861">
    <property type="term" value="F:3-isopropylmalate dehydratase activity"/>
    <property type="evidence" value="ECO:0007669"/>
    <property type="project" value="UniProtKB-EC"/>
</dbReference>
<dbReference type="InterPro" id="IPR033940">
    <property type="entry name" value="IPMI_Swivel"/>
</dbReference>
<gene>
    <name evidence="10 12" type="primary">leuD</name>
    <name evidence="12" type="ORF">RB624_23785</name>
</gene>
<evidence type="ECO:0000259" key="11">
    <source>
        <dbReference type="Pfam" id="PF00694"/>
    </source>
</evidence>
<dbReference type="NCBIfam" id="NF002458">
    <property type="entry name" value="PRK01641.1"/>
    <property type="match status" value="1"/>
</dbReference>
<keyword evidence="13" id="KW-1185">Reference proteome</keyword>
<dbReference type="InterPro" id="IPR050075">
    <property type="entry name" value="LeuD"/>
</dbReference>
<evidence type="ECO:0000256" key="4">
    <source>
        <dbReference type="ARBA" id="ARBA00009845"/>
    </source>
</evidence>
<reference evidence="12 13" key="1">
    <citation type="submission" date="2023-08" db="EMBL/GenBank/DDBJ databases">
        <title>Draft genome sequence of Janthinobacterium lividum.</title>
        <authorList>
            <person name="Chun B.H."/>
            <person name="Lee Y."/>
        </authorList>
    </citation>
    <scope>NUCLEOTIDE SEQUENCE [LARGE SCALE GENOMIC DNA]</scope>
    <source>
        <strain evidence="12 13">AMJK</strain>
    </source>
</reference>
<sequence length="223" mass="24282">MNRSFLIESGHAALLAVPNIDTDIIIPQTELVTTSRRGLGQGLFARWRYLEGRVPDPAFVLNQPQHRHATFLIAADNFGCGSSREHAAWALADFGIRAVVAPGFGEIFQRNCVRNGILPARVSADGYARLAEAARLAGGGLRLSIDLHHQRINCAQFSLTFDIEPDDAARLLRGTDEIAETLAHAGAIARFAAADRTRRPWVYEPGWEQGEACVADALAQEAT</sequence>
<dbReference type="Gene3D" id="3.20.19.10">
    <property type="entry name" value="Aconitase, domain 4"/>
    <property type="match status" value="1"/>
</dbReference>
<dbReference type="EC" id="4.2.1.33" evidence="10"/>
<dbReference type="PANTHER" id="PTHR43345:SF5">
    <property type="entry name" value="3-ISOPROPYLMALATE DEHYDRATASE SMALL SUBUNIT"/>
    <property type="match status" value="1"/>
</dbReference>
<dbReference type="NCBIfam" id="TIGR00171">
    <property type="entry name" value="leuD"/>
    <property type="match status" value="1"/>
</dbReference>
<dbReference type="InterPro" id="IPR004431">
    <property type="entry name" value="3-IsopropMal_deHydase_ssu"/>
</dbReference>
<dbReference type="CDD" id="cd01577">
    <property type="entry name" value="IPMI_Swivel"/>
    <property type="match status" value="1"/>
</dbReference>
<dbReference type="Proteomes" id="UP001237592">
    <property type="component" value="Unassembled WGS sequence"/>
</dbReference>
<evidence type="ECO:0000256" key="9">
    <source>
        <dbReference type="ARBA" id="ARBA00023304"/>
    </source>
</evidence>
<dbReference type="InterPro" id="IPR015928">
    <property type="entry name" value="Aconitase/3IPM_dehydase_swvl"/>
</dbReference>
<dbReference type="SUPFAM" id="SSF52016">
    <property type="entry name" value="LeuD/IlvD-like"/>
    <property type="match status" value="1"/>
</dbReference>
<keyword evidence="7 10" id="KW-0028">Amino-acid biosynthesis</keyword>
<evidence type="ECO:0000313" key="12">
    <source>
        <dbReference type="EMBL" id="MDQ4628911.1"/>
    </source>
</evidence>
<dbReference type="HAMAP" id="MF_01031">
    <property type="entry name" value="LeuD_type1"/>
    <property type="match status" value="1"/>
</dbReference>
<evidence type="ECO:0000256" key="2">
    <source>
        <dbReference type="ARBA" id="ARBA00002695"/>
    </source>
</evidence>
<evidence type="ECO:0000313" key="13">
    <source>
        <dbReference type="Proteomes" id="UP001237592"/>
    </source>
</evidence>
<keyword evidence="8 10" id="KW-0456">Lyase</keyword>
<dbReference type="EMBL" id="JAVFKP010000007">
    <property type="protein sequence ID" value="MDQ4628911.1"/>
    <property type="molecule type" value="Genomic_DNA"/>
</dbReference>
<comment type="pathway">
    <text evidence="3 10">Amino-acid biosynthesis; L-leucine biosynthesis; L-leucine from 3-methyl-2-oxobutanoate: step 2/4.</text>
</comment>
<comment type="caution">
    <text evidence="12">The sequence shown here is derived from an EMBL/GenBank/DDBJ whole genome shotgun (WGS) entry which is preliminary data.</text>
</comment>
<comment type="subunit">
    <text evidence="5 10">Heterodimer of LeuC and LeuD.</text>
</comment>
<protein>
    <recommendedName>
        <fullName evidence="10">3-isopropylmalate dehydratase small subunit</fullName>
        <ecNumber evidence="10">4.2.1.33</ecNumber>
    </recommendedName>
    <alternativeName>
        <fullName evidence="10">Alpha-IPM isomerase</fullName>
        <shortName evidence="10">IPMI</shortName>
    </alternativeName>
    <alternativeName>
        <fullName evidence="10">Isopropylmalate isomerase</fullName>
    </alternativeName>
</protein>
<evidence type="ECO:0000256" key="1">
    <source>
        <dbReference type="ARBA" id="ARBA00000491"/>
    </source>
</evidence>
<comment type="similarity">
    <text evidence="4 10">Belongs to the LeuD family. LeuD type 1 subfamily.</text>
</comment>
<proteinExistence type="inferred from homology"/>
<evidence type="ECO:0000256" key="6">
    <source>
        <dbReference type="ARBA" id="ARBA00022430"/>
    </source>
</evidence>